<dbReference type="PANTHER" id="PTHR46161">
    <property type="entry name" value="NUCLEOSIDE DIPHOSPHATE KINASE"/>
    <property type="match status" value="1"/>
</dbReference>
<evidence type="ECO:0000256" key="2">
    <source>
        <dbReference type="ARBA" id="ARBA00022490"/>
    </source>
</evidence>
<proteinExistence type="inferred from homology"/>
<dbReference type="InterPro" id="IPR034907">
    <property type="entry name" value="NDK-like_dom"/>
</dbReference>
<dbReference type="GO" id="GO:0006183">
    <property type="term" value="P:GTP biosynthetic process"/>
    <property type="evidence" value="ECO:0007669"/>
    <property type="project" value="InterPro"/>
</dbReference>
<dbReference type="EMBL" id="CH480835">
    <property type="protein sequence ID" value="EDW48878.1"/>
    <property type="molecule type" value="Genomic_DNA"/>
</dbReference>
<dbReference type="InterPro" id="IPR023005">
    <property type="entry name" value="Nucleoside_diP_kinase_AS"/>
</dbReference>
<keyword evidence="2" id="KW-0963">Cytoplasm</keyword>
<dbReference type="OrthoDB" id="25346at2759"/>
<evidence type="ECO:0000259" key="9">
    <source>
        <dbReference type="SMART" id="SM00562"/>
    </source>
</evidence>
<keyword evidence="3" id="KW-0479">Metal-binding</keyword>
<keyword evidence="5" id="KW-0546">Nucleotide metabolism</keyword>
<dbReference type="GO" id="GO:0004550">
    <property type="term" value="F:nucleoside diphosphate kinase activity"/>
    <property type="evidence" value="ECO:0007669"/>
    <property type="project" value="UniProtKB-EC"/>
</dbReference>
<dbReference type="PhylomeDB" id="B4IGE4"/>
<dbReference type="SMART" id="SM00562">
    <property type="entry name" value="NDK"/>
    <property type="match status" value="1"/>
</dbReference>
<dbReference type="GO" id="GO:0003341">
    <property type="term" value="P:cilium movement"/>
    <property type="evidence" value="ECO:0007669"/>
    <property type="project" value="TreeGrafter"/>
</dbReference>
<protein>
    <recommendedName>
        <fullName evidence="8">Nucleoside diphosphate kinase</fullName>
        <ecNumber evidence="8">2.7.4.6</ecNumber>
    </recommendedName>
</protein>
<comment type="similarity">
    <text evidence="1 6 7">Belongs to the NDK family.</text>
</comment>
<dbReference type="KEGG" id="dse:6618544"/>
<dbReference type="SMR" id="B4IGE4"/>
<dbReference type="HOGENOM" id="CLU_060216_8_0_1"/>
<dbReference type="PROSITE" id="PS00469">
    <property type="entry name" value="NDPK"/>
    <property type="match status" value="1"/>
</dbReference>
<keyword evidence="4" id="KW-0460">Magnesium</keyword>
<evidence type="ECO:0000256" key="8">
    <source>
        <dbReference type="RuleBase" id="RU004013"/>
    </source>
</evidence>
<dbReference type="GO" id="GO:0046872">
    <property type="term" value="F:metal ion binding"/>
    <property type="evidence" value="ECO:0007669"/>
    <property type="project" value="UniProtKB-KW"/>
</dbReference>
<name>B4IGE4_DROSE</name>
<feature type="domain" description="Nucleoside diphosphate kinase-like" evidence="9">
    <location>
        <begin position="1"/>
        <end position="141"/>
    </location>
</feature>
<dbReference type="PROSITE" id="PS51374">
    <property type="entry name" value="NDPK_LIKE"/>
    <property type="match status" value="1"/>
</dbReference>
<dbReference type="Pfam" id="PF00334">
    <property type="entry name" value="NDK"/>
    <property type="match status" value="1"/>
</dbReference>
<dbReference type="AlphaFoldDB" id="B4IGE4"/>
<evidence type="ECO:0000256" key="7">
    <source>
        <dbReference type="RuleBase" id="RU004011"/>
    </source>
</evidence>
<dbReference type="CDD" id="cd04414">
    <property type="entry name" value="NDPk6"/>
    <property type="match status" value="1"/>
</dbReference>
<feature type="binding site" evidence="6">
    <location>
        <position position="115"/>
    </location>
    <ligand>
        <name>ATP</name>
        <dbReference type="ChEBI" id="CHEBI:30616"/>
    </ligand>
</feature>
<keyword evidence="8" id="KW-0067">ATP-binding</keyword>
<sequence length="151" mass="17296">MEITLALIKPHVVRNTYAMQQIRALISQNFTVLDQKEVCITKELSERFYAEHKGKYFYHRLTSFMNSGPSYALILQSEACIQKWRSLLGPTKVFRAVYADPNCIRSLYGLSDTRNACHGSDSEESALREISILFPEFDAAVGRRQAKREEA</sequence>
<feature type="binding site" evidence="6">
    <location>
        <position position="9"/>
    </location>
    <ligand>
        <name>ATP</name>
        <dbReference type="ChEBI" id="CHEBI:30616"/>
    </ligand>
</feature>
<feature type="active site" description="Pros-phosphohistidine intermediate" evidence="6">
    <location>
        <position position="118"/>
    </location>
</feature>
<keyword evidence="8" id="KW-0808">Transferase</keyword>
<dbReference type="GO" id="GO:0005524">
    <property type="term" value="F:ATP binding"/>
    <property type="evidence" value="ECO:0007669"/>
    <property type="project" value="UniProtKB-KW"/>
</dbReference>
<keyword evidence="8" id="KW-0547">Nucleotide-binding</keyword>
<dbReference type="GO" id="GO:1902176">
    <property type="term" value="P:negative regulation of oxidative stress-induced intrinsic apoptotic signaling pathway"/>
    <property type="evidence" value="ECO:0007669"/>
    <property type="project" value="TreeGrafter"/>
</dbReference>
<evidence type="ECO:0000256" key="3">
    <source>
        <dbReference type="ARBA" id="ARBA00022723"/>
    </source>
</evidence>
<evidence type="ECO:0000256" key="6">
    <source>
        <dbReference type="PROSITE-ProRule" id="PRU00706"/>
    </source>
</evidence>
<dbReference type="SUPFAM" id="SSF54919">
    <property type="entry name" value="Nucleoside diphosphate kinase, NDK"/>
    <property type="match status" value="1"/>
</dbReference>
<evidence type="ECO:0000256" key="1">
    <source>
        <dbReference type="ARBA" id="ARBA00008142"/>
    </source>
</evidence>
<comment type="catalytic activity">
    <reaction evidence="8">
        <text>a 2'-deoxyribonucleoside 5'-diphosphate + ATP = a 2'-deoxyribonucleoside 5'-triphosphate + ADP</text>
        <dbReference type="Rhea" id="RHEA:44640"/>
        <dbReference type="ChEBI" id="CHEBI:30616"/>
        <dbReference type="ChEBI" id="CHEBI:61560"/>
        <dbReference type="ChEBI" id="CHEBI:73316"/>
        <dbReference type="ChEBI" id="CHEBI:456216"/>
        <dbReference type="EC" id="2.7.4.6"/>
    </reaction>
</comment>
<gene>
    <name evidence="10" type="primary">Dsec\GM17681</name>
    <name evidence="10" type="ORF">Dsec_GM17681</name>
</gene>
<evidence type="ECO:0000313" key="10">
    <source>
        <dbReference type="EMBL" id="EDW48878.1"/>
    </source>
</evidence>
<feature type="binding site" evidence="6">
    <location>
        <position position="57"/>
    </location>
    <ligand>
        <name>ATP</name>
        <dbReference type="ChEBI" id="CHEBI:30616"/>
    </ligand>
</feature>
<feature type="binding site" evidence="6">
    <location>
        <position position="85"/>
    </location>
    <ligand>
        <name>ATP</name>
        <dbReference type="ChEBI" id="CHEBI:30616"/>
    </ligand>
</feature>
<keyword evidence="8" id="KW-0418">Kinase</keyword>
<accession>B4IGE4</accession>
<organism evidence="11">
    <name type="scientific">Drosophila sechellia</name>
    <name type="common">Fruit fly</name>
    <dbReference type="NCBI Taxonomy" id="7238"/>
    <lineage>
        <taxon>Eukaryota</taxon>
        <taxon>Metazoa</taxon>
        <taxon>Ecdysozoa</taxon>
        <taxon>Arthropoda</taxon>
        <taxon>Hexapoda</taxon>
        <taxon>Insecta</taxon>
        <taxon>Pterygota</taxon>
        <taxon>Neoptera</taxon>
        <taxon>Endopterygota</taxon>
        <taxon>Diptera</taxon>
        <taxon>Brachycera</taxon>
        <taxon>Muscomorpha</taxon>
        <taxon>Ephydroidea</taxon>
        <taxon>Drosophilidae</taxon>
        <taxon>Drosophila</taxon>
        <taxon>Sophophora</taxon>
    </lineage>
</organism>
<dbReference type="OMA" id="YHRLTSF"/>
<evidence type="ECO:0000313" key="11">
    <source>
        <dbReference type="Proteomes" id="UP000001292"/>
    </source>
</evidence>
<dbReference type="Gene3D" id="3.30.70.141">
    <property type="entry name" value="Nucleoside diphosphate kinase-like domain"/>
    <property type="match status" value="1"/>
</dbReference>
<dbReference type="PANTHER" id="PTHR46161:SF1">
    <property type="entry name" value="NUCLEOSIDE DIPHOSPHATE KINASE HOMOLOG 5"/>
    <property type="match status" value="1"/>
</dbReference>
<feature type="binding site" evidence="6">
    <location>
        <position position="91"/>
    </location>
    <ligand>
        <name>ATP</name>
        <dbReference type="ChEBI" id="CHEBI:30616"/>
    </ligand>
</feature>
<reference evidence="10 11" key="1">
    <citation type="journal article" date="2007" name="Nature">
        <title>Evolution of genes and genomes on the Drosophila phylogeny.</title>
        <authorList>
            <consortium name="Drosophila 12 Genomes Consortium"/>
            <person name="Clark A.G."/>
            <person name="Eisen M.B."/>
            <person name="Smith D.R."/>
            <person name="Bergman C.M."/>
            <person name="Oliver B."/>
            <person name="Markow T.A."/>
            <person name="Kaufman T.C."/>
            <person name="Kellis M."/>
            <person name="Gelbart W."/>
            <person name="Iyer V.N."/>
            <person name="Pollard D.A."/>
            <person name="Sackton T.B."/>
            <person name="Larracuente A.M."/>
            <person name="Singh N.D."/>
            <person name="Abad J.P."/>
            <person name="Abt D.N."/>
            <person name="Adryan B."/>
            <person name="Aguade M."/>
            <person name="Akashi H."/>
            <person name="Anderson W.W."/>
            <person name="Aquadro C.F."/>
            <person name="Ardell D.H."/>
            <person name="Arguello R."/>
            <person name="Artieri C.G."/>
            <person name="Barbash D.A."/>
            <person name="Barker D."/>
            <person name="Barsanti P."/>
            <person name="Batterham P."/>
            <person name="Batzoglou S."/>
            <person name="Begun D."/>
            <person name="Bhutkar A."/>
            <person name="Blanco E."/>
            <person name="Bosak S.A."/>
            <person name="Bradley R.K."/>
            <person name="Brand A.D."/>
            <person name="Brent M.R."/>
            <person name="Brooks A.N."/>
            <person name="Brown R.H."/>
            <person name="Butlin R.K."/>
            <person name="Caggese C."/>
            <person name="Calvi B.R."/>
            <person name="Bernardo de Carvalho A."/>
            <person name="Caspi A."/>
            <person name="Castrezana S."/>
            <person name="Celniker S.E."/>
            <person name="Chang J.L."/>
            <person name="Chapple C."/>
            <person name="Chatterji S."/>
            <person name="Chinwalla A."/>
            <person name="Civetta A."/>
            <person name="Clifton S.W."/>
            <person name="Comeron J.M."/>
            <person name="Costello J.C."/>
            <person name="Coyne J.A."/>
            <person name="Daub J."/>
            <person name="David R.G."/>
            <person name="Delcher A.L."/>
            <person name="Delehaunty K."/>
            <person name="Do C.B."/>
            <person name="Ebling H."/>
            <person name="Edwards K."/>
            <person name="Eickbush T."/>
            <person name="Evans J.D."/>
            <person name="Filipski A."/>
            <person name="Findeiss S."/>
            <person name="Freyhult E."/>
            <person name="Fulton L."/>
            <person name="Fulton R."/>
            <person name="Garcia A.C."/>
            <person name="Gardiner A."/>
            <person name="Garfield D.A."/>
            <person name="Garvin B.E."/>
            <person name="Gibson G."/>
            <person name="Gilbert D."/>
            <person name="Gnerre S."/>
            <person name="Godfrey J."/>
            <person name="Good R."/>
            <person name="Gotea V."/>
            <person name="Gravely B."/>
            <person name="Greenberg A.J."/>
            <person name="Griffiths-Jones S."/>
            <person name="Gross S."/>
            <person name="Guigo R."/>
            <person name="Gustafson E.A."/>
            <person name="Haerty W."/>
            <person name="Hahn M.W."/>
            <person name="Halligan D.L."/>
            <person name="Halpern A.L."/>
            <person name="Halter G.M."/>
            <person name="Han M.V."/>
            <person name="Heger A."/>
            <person name="Hillier L."/>
            <person name="Hinrichs A.S."/>
            <person name="Holmes I."/>
            <person name="Hoskins R.A."/>
            <person name="Hubisz M.J."/>
            <person name="Hultmark D."/>
            <person name="Huntley M.A."/>
            <person name="Jaffe D.B."/>
            <person name="Jagadeeshan S."/>
            <person name="Jeck W.R."/>
            <person name="Johnson J."/>
            <person name="Jones C.D."/>
            <person name="Jordan W.C."/>
            <person name="Karpen G.H."/>
            <person name="Kataoka E."/>
            <person name="Keightley P.D."/>
            <person name="Kheradpour P."/>
            <person name="Kirkness E.F."/>
            <person name="Koerich L.B."/>
            <person name="Kristiansen K."/>
            <person name="Kudrna D."/>
            <person name="Kulathinal R.J."/>
            <person name="Kumar S."/>
            <person name="Kwok R."/>
            <person name="Lander E."/>
            <person name="Langley C.H."/>
            <person name="Lapoint R."/>
            <person name="Lazzaro B.P."/>
            <person name="Lee S.J."/>
            <person name="Levesque L."/>
            <person name="Li R."/>
            <person name="Lin C.F."/>
            <person name="Lin M.F."/>
            <person name="Lindblad-Toh K."/>
            <person name="Llopart A."/>
            <person name="Long M."/>
            <person name="Low L."/>
            <person name="Lozovsky E."/>
            <person name="Lu J."/>
            <person name="Luo M."/>
            <person name="Machado C.A."/>
            <person name="Makalowski W."/>
            <person name="Marzo M."/>
            <person name="Matsuda M."/>
            <person name="Matzkin L."/>
            <person name="McAllister B."/>
            <person name="McBride C.S."/>
            <person name="McKernan B."/>
            <person name="McKernan K."/>
            <person name="Mendez-Lago M."/>
            <person name="Minx P."/>
            <person name="Mollenhauer M.U."/>
            <person name="Montooth K."/>
            <person name="Mount S.M."/>
            <person name="Mu X."/>
            <person name="Myers E."/>
            <person name="Negre B."/>
            <person name="Newfeld S."/>
            <person name="Nielsen R."/>
            <person name="Noor M.A."/>
            <person name="O'Grady P."/>
            <person name="Pachter L."/>
            <person name="Papaceit M."/>
            <person name="Parisi M.J."/>
            <person name="Parisi M."/>
            <person name="Parts L."/>
            <person name="Pedersen J.S."/>
            <person name="Pesole G."/>
            <person name="Phillippy A.M."/>
            <person name="Ponting C.P."/>
            <person name="Pop M."/>
            <person name="Porcelli D."/>
            <person name="Powell J.R."/>
            <person name="Prohaska S."/>
            <person name="Pruitt K."/>
            <person name="Puig M."/>
            <person name="Quesneville H."/>
            <person name="Ram K.R."/>
            <person name="Rand D."/>
            <person name="Rasmussen M.D."/>
            <person name="Reed L.K."/>
            <person name="Reenan R."/>
            <person name="Reily A."/>
            <person name="Remington K.A."/>
            <person name="Rieger T.T."/>
            <person name="Ritchie M.G."/>
            <person name="Robin C."/>
            <person name="Rogers Y.H."/>
            <person name="Rohde C."/>
            <person name="Rozas J."/>
            <person name="Rubenfield M.J."/>
            <person name="Ruiz A."/>
            <person name="Russo S."/>
            <person name="Salzberg S.L."/>
            <person name="Sanchez-Gracia A."/>
            <person name="Saranga D.J."/>
            <person name="Sato H."/>
            <person name="Schaeffer S.W."/>
            <person name="Schatz M.C."/>
            <person name="Schlenke T."/>
            <person name="Schwartz R."/>
            <person name="Segarra C."/>
            <person name="Singh R.S."/>
            <person name="Sirot L."/>
            <person name="Sirota M."/>
            <person name="Sisneros N.B."/>
            <person name="Smith C.D."/>
            <person name="Smith T.F."/>
            <person name="Spieth J."/>
            <person name="Stage D.E."/>
            <person name="Stark A."/>
            <person name="Stephan W."/>
            <person name="Strausberg R.L."/>
            <person name="Strempel S."/>
            <person name="Sturgill D."/>
            <person name="Sutton G."/>
            <person name="Sutton G.G."/>
            <person name="Tao W."/>
            <person name="Teichmann S."/>
            <person name="Tobari Y.N."/>
            <person name="Tomimura Y."/>
            <person name="Tsolas J.M."/>
            <person name="Valente V.L."/>
            <person name="Venter E."/>
            <person name="Venter J.C."/>
            <person name="Vicario S."/>
            <person name="Vieira F.G."/>
            <person name="Vilella A.J."/>
            <person name="Villasante A."/>
            <person name="Walenz B."/>
            <person name="Wang J."/>
            <person name="Wasserman M."/>
            <person name="Watts T."/>
            <person name="Wilson D."/>
            <person name="Wilson R.K."/>
            <person name="Wing R.A."/>
            <person name="Wolfner M.F."/>
            <person name="Wong A."/>
            <person name="Wong G.K."/>
            <person name="Wu C.I."/>
            <person name="Wu G."/>
            <person name="Yamamoto D."/>
            <person name="Yang H.P."/>
            <person name="Yang S.P."/>
            <person name="Yorke J.A."/>
            <person name="Yoshida K."/>
            <person name="Zdobnov E."/>
            <person name="Zhang P."/>
            <person name="Zhang Y."/>
            <person name="Zimin A.V."/>
            <person name="Baldwin J."/>
            <person name="Abdouelleil A."/>
            <person name="Abdulkadir J."/>
            <person name="Abebe A."/>
            <person name="Abera B."/>
            <person name="Abreu J."/>
            <person name="Acer S.C."/>
            <person name="Aftuck L."/>
            <person name="Alexander A."/>
            <person name="An P."/>
            <person name="Anderson E."/>
            <person name="Anderson S."/>
            <person name="Arachi H."/>
            <person name="Azer M."/>
            <person name="Bachantsang P."/>
            <person name="Barry A."/>
            <person name="Bayul T."/>
            <person name="Berlin A."/>
            <person name="Bessette D."/>
            <person name="Bloom T."/>
            <person name="Blye J."/>
            <person name="Boguslavskiy L."/>
            <person name="Bonnet C."/>
            <person name="Boukhgalter B."/>
            <person name="Bourzgui I."/>
            <person name="Brown A."/>
            <person name="Cahill P."/>
            <person name="Channer S."/>
            <person name="Cheshatsang Y."/>
            <person name="Chuda L."/>
            <person name="Citroen M."/>
            <person name="Collymore A."/>
            <person name="Cooke P."/>
            <person name="Costello M."/>
            <person name="D'Aco K."/>
            <person name="Daza R."/>
            <person name="De Haan G."/>
            <person name="DeGray S."/>
            <person name="DeMaso C."/>
            <person name="Dhargay N."/>
            <person name="Dooley K."/>
            <person name="Dooley E."/>
            <person name="Doricent M."/>
            <person name="Dorje P."/>
            <person name="Dorjee K."/>
            <person name="Dupes A."/>
            <person name="Elong R."/>
            <person name="Falk J."/>
            <person name="Farina A."/>
            <person name="Faro S."/>
            <person name="Ferguson D."/>
            <person name="Fisher S."/>
            <person name="Foley C.D."/>
            <person name="Franke A."/>
            <person name="Friedrich D."/>
            <person name="Gadbois L."/>
            <person name="Gearin G."/>
            <person name="Gearin C.R."/>
            <person name="Giannoukos G."/>
            <person name="Goode T."/>
            <person name="Graham J."/>
            <person name="Grandbois E."/>
            <person name="Grewal S."/>
            <person name="Gyaltsen K."/>
            <person name="Hafez N."/>
            <person name="Hagos B."/>
            <person name="Hall J."/>
            <person name="Henson C."/>
            <person name="Hollinger A."/>
            <person name="Honan T."/>
            <person name="Huard M.D."/>
            <person name="Hughes L."/>
            <person name="Hurhula B."/>
            <person name="Husby M.E."/>
            <person name="Kamat A."/>
            <person name="Kanga B."/>
            <person name="Kashin S."/>
            <person name="Khazanovich D."/>
            <person name="Kisner P."/>
            <person name="Lance K."/>
            <person name="Lara M."/>
            <person name="Lee W."/>
            <person name="Lennon N."/>
            <person name="Letendre F."/>
            <person name="LeVine R."/>
            <person name="Lipovsky A."/>
            <person name="Liu X."/>
            <person name="Liu J."/>
            <person name="Liu S."/>
            <person name="Lokyitsang T."/>
            <person name="Lokyitsang Y."/>
            <person name="Lubonja R."/>
            <person name="Lui A."/>
            <person name="MacDonald P."/>
            <person name="Magnisalis V."/>
            <person name="Maru K."/>
            <person name="Matthews C."/>
            <person name="McCusker W."/>
            <person name="McDonough S."/>
            <person name="Mehta T."/>
            <person name="Meldrim J."/>
            <person name="Meneus L."/>
            <person name="Mihai O."/>
            <person name="Mihalev A."/>
            <person name="Mihova T."/>
            <person name="Mittelman R."/>
            <person name="Mlenga V."/>
            <person name="Montmayeur A."/>
            <person name="Mulrain L."/>
            <person name="Navidi A."/>
            <person name="Naylor J."/>
            <person name="Negash T."/>
            <person name="Nguyen T."/>
            <person name="Nguyen N."/>
            <person name="Nicol R."/>
            <person name="Norbu C."/>
            <person name="Norbu N."/>
            <person name="Novod N."/>
            <person name="O'Neill B."/>
            <person name="Osman S."/>
            <person name="Markiewicz E."/>
            <person name="Oyono O.L."/>
            <person name="Patti C."/>
            <person name="Phunkhang P."/>
            <person name="Pierre F."/>
            <person name="Priest M."/>
            <person name="Raghuraman S."/>
            <person name="Rege F."/>
            <person name="Reyes R."/>
            <person name="Rise C."/>
            <person name="Rogov P."/>
            <person name="Ross K."/>
            <person name="Ryan E."/>
            <person name="Settipalli S."/>
            <person name="Shea T."/>
            <person name="Sherpa N."/>
            <person name="Shi L."/>
            <person name="Shih D."/>
            <person name="Sparrow T."/>
            <person name="Spaulding J."/>
            <person name="Stalker J."/>
            <person name="Stange-Thomann N."/>
            <person name="Stavropoulos S."/>
            <person name="Stone C."/>
            <person name="Strader C."/>
            <person name="Tesfaye S."/>
            <person name="Thomson T."/>
            <person name="Thoulutsang Y."/>
            <person name="Thoulutsang D."/>
            <person name="Topham K."/>
            <person name="Topping I."/>
            <person name="Tsamla T."/>
            <person name="Vassiliev H."/>
            <person name="Vo A."/>
            <person name="Wangchuk T."/>
            <person name="Wangdi T."/>
            <person name="Weiand M."/>
            <person name="Wilkinson J."/>
            <person name="Wilson A."/>
            <person name="Yadav S."/>
            <person name="Young G."/>
            <person name="Yu Q."/>
            <person name="Zembek L."/>
            <person name="Zhong D."/>
            <person name="Zimmer A."/>
            <person name="Zwirko Z."/>
            <person name="Jaffe D.B."/>
            <person name="Alvarez P."/>
            <person name="Brockman W."/>
            <person name="Butler J."/>
            <person name="Chin C."/>
            <person name="Gnerre S."/>
            <person name="Grabherr M."/>
            <person name="Kleber M."/>
            <person name="Mauceli E."/>
            <person name="MacCallum I."/>
        </authorList>
    </citation>
    <scope>NUCLEOTIDE SEQUENCE [LARGE SCALE GENOMIC DNA]</scope>
    <source>
        <strain evidence="11">Rob3c / Tucson 14021-0248.25</strain>
    </source>
</reference>
<dbReference type="STRING" id="7238.B4IGE4"/>
<dbReference type="Proteomes" id="UP000001292">
    <property type="component" value="Unassembled WGS sequence"/>
</dbReference>
<evidence type="ECO:0000256" key="4">
    <source>
        <dbReference type="ARBA" id="ARBA00022842"/>
    </source>
</evidence>
<dbReference type="EC" id="2.7.4.6" evidence="8"/>
<dbReference type="GO" id="GO:0006228">
    <property type="term" value="P:UTP biosynthetic process"/>
    <property type="evidence" value="ECO:0007669"/>
    <property type="project" value="InterPro"/>
</dbReference>
<dbReference type="PRINTS" id="PR01243">
    <property type="entry name" value="NUCDPKINASE"/>
</dbReference>
<dbReference type="GO" id="GO:0005929">
    <property type="term" value="C:cilium"/>
    <property type="evidence" value="ECO:0007669"/>
    <property type="project" value="TreeGrafter"/>
</dbReference>
<dbReference type="InterPro" id="IPR001564">
    <property type="entry name" value="Nucleoside_diP_kinase"/>
</dbReference>
<feature type="binding site" evidence="6">
    <location>
        <position position="105"/>
    </location>
    <ligand>
        <name>ATP</name>
        <dbReference type="ChEBI" id="CHEBI:30616"/>
    </ligand>
</feature>
<dbReference type="GO" id="GO:0006241">
    <property type="term" value="P:CTP biosynthetic process"/>
    <property type="evidence" value="ECO:0007669"/>
    <property type="project" value="InterPro"/>
</dbReference>
<evidence type="ECO:0000256" key="5">
    <source>
        <dbReference type="ARBA" id="ARBA00023080"/>
    </source>
</evidence>
<dbReference type="InterPro" id="IPR036850">
    <property type="entry name" value="NDK-like_dom_sf"/>
</dbReference>
<dbReference type="InterPro" id="IPR037994">
    <property type="entry name" value="NDPk6"/>
</dbReference>
<keyword evidence="11" id="KW-1185">Reference proteome</keyword>